<organism evidence="2 3">
    <name type="scientific">Dothidotthia symphoricarpi CBS 119687</name>
    <dbReference type="NCBI Taxonomy" id="1392245"/>
    <lineage>
        <taxon>Eukaryota</taxon>
        <taxon>Fungi</taxon>
        <taxon>Dikarya</taxon>
        <taxon>Ascomycota</taxon>
        <taxon>Pezizomycotina</taxon>
        <taxon>Dothideomycetes</taxon>
        <taxon>Pleosporomycetidae</taxon>
        <taxon>Pleosporales</taxon>
        <taxon>Dothidotthiaceae</taxon>
        <taxon>Dothidotthia</taxon>
    </lineage>
</organism>
<feature type="compositionally biased region" description="Polar residues" evidence="1">
    <location>
        <begin position="220"/>
        <end position="235"/>
    </location>
</feature>
<evidence type="ECO:0000313" key="3">
    <source>
        <dbReference type="Proteomes" id="UP000799771"/>
    </source>
</evidence>
<proteinExistence type="predicted"/>
<keyword evidence="3" id="KW-1185">Reference proteome</keyword>
<dbReference type="OrthoDB" id="2590867at2759"/>
<feature type="compositionally biased region" description="Basic and acidic residues" evidence="1">
    <location>
        <begin position="102"/>
        <end position="114"/>
    </location>
</feature>
<feature type="compositionally biased region" description="Basic and acidic residues" evidence="1">
    <location>
        <begin position="430"/>
        <end position="443"/>
    </location>
</feature>
<accession>A0A6A6ANI3</accession>
<gene>
    <name evidence="2" type="ORF">P153DRAFT_428342</name>
</gene>
<name>A0A6A6ANI3_9PLEO</name>
<dbReference type="EMBL" id="ML977499">
    <property type="protein sequence ID" value="KAF2133350.1"/>
    <property type="molecule type" value="Genomic_DNA"/>
</dbReference>
<feature type="compositionally biased region" description="Basic and acidic residues" evidence="1">
    <location>
        <begin position="353"/>
        <end position="372"/>
    </location>
</feature>
<evidence type="ECO:0000256" key="1">
    <source>
        <dbReference type="SAM" id="MobiDB-lite"/>
    </source>
</evidence>
<feature type="compositionally biased region" description="Polar residues" evidence="1">
    <location>
        <begin position="146"/>
        <end position="161"/>
    </location>
</feature>
<feature type="region of interest" description="Disordered" evidence="1">
    <location>
        <begin position="68"/>
        <end position="262"/>
    </location>
</feature>
<feature type="compositionally biased region" description="Polar residues" evidence="1">
    <location>
        <begin position="179"/>
        <end position="204"/>
    </location>
</feature>
<feature type="compositionally biased region" description="Basic and acidic residues" evidence="1">
    <location>
        <begin position="207"/>
        <end position="219"/>
    </location>
</feature>
<dbReference type="GeneID" id="54413146"/>
<feature type="region of interest" description="Disordered" evidence="1">
    <location>
        <begin position="427"/>
        <end position="455"/>
    </location>
</feature>
<feature type="region of interest" description="Disordered" evidence="1">
    <location>
        <begin position="331"/>
        <end position="396"/>
    </location>
</feature>
<reference evidence="2" key="1">
    <citation type="journal article" date="2020" name="Stud. Mycol.">
        <title>101 Dothideomycetes genomes: a test case for predicting lifestyles and emergence of pathogens.</title>
        <authorList>
            <person name="Haridas S."/>
            <person name="Albert R."/>
            <person name="Binder M."/>
            <person name="Bloem J."/>
            <person name="Labutti K."/>
            <person name="Salamov A."/>
            <person name="Andreopoulos B."/>
            <person name="Baker S."/>
            <person name="Barry K."/>
            <person name="Bills G."/>
            <person name="Bluhm B."/>
            <person name="Cannon C."/>
            <person name="Castanera R."/>
            <person name="Culley D."/>
            <person name="Daum C."/>
            <person name="Ezra D."/>
            <person name="Gonzalez J."/>
            <person name="Henrissat B."/>
            <person name="Kuo A."/>
            <person name="Liang C."/>
            <person name="Lipzen A."/>
            <person name="Lutzoni F."/>
            <person name="Magnuson J."/>
            <person name="Mondo S."/>
            <person name="Nolan M."/>
            <person name="Ohm R."/>
            <person name="Pangilinan J."/>
            <person name="Park H.-J."/>
            <person name="Ramirez L."/>
            <person name="Alfaro M."/>
            <person name="Sun H."/>
            <person name="Tritt A."/>
            <person name="Yoshinaga Y."/>
            <person name="Zwiers L.-H."/>
            <person name="Turgeon B."/>
            <person name="Goodwin S."/>
            <person name="Spatafora J."/>
            <person name="Crous P."/>
            <person name="Grigoriev I."/>
        </authorList>
    </citation>
    <scope>NUCLEOTIDE SEQUENCE</scope>
    <source>
        <strain evidence="2">CBS 119687</strain>
    </source>
</reference>
<dbReference type="PANTHER" id="PTHR39606">
    <property type="entry name" value="SURFACE PROTEIN, PUTATIVE-RELATED"/>
    <property type="match status" value="1"/>
</dbReference>
<sequence length="480" mass="51460">MTGTSSSGGIGDTIRKGVGMFHGTGEAIRGNFNATLDKATGDSAAAQKNQAIADQGVNEFEHGYQKHRTGAGVAPGTAESLNTTHSTSTNYGPHSTNAGNKLDPRFDSDMDHRGTATTSTNYGSHSTNTANKLDPRFDSDLDHRGTTTTSTNYGPHSTNVANKLDPTVDSDMDHRADLNSVSNFSRQTDGAGSTNHGPHSTNIANKLDPRVDSDTDHRGTAQSSTNQGPHSTNAANKLDPRVDSDTDHRGATPAFAEKFDPLKHNAAHQDHESLAGVRRGSINGGSELEAAEKLQPPDFGKGDTHGPNTHVHRGSISGGSVLEAAQKLDPARYDGGDESTNYGPHSMNIGNKLDPRVDSDQDHRRCGTREMTARGPGYTQPDPSYHQPRPQPKHQNHVLNMLDPKVESQKDQACPSTCCQNYDLRSSTLPDRRASVPDTKSEAHSTANPHKSDFLNLIDPMVDRNAVKKARASDNTQKFG</sequence>
<feature type="compositionally biased region" description="Polar residues" evidence="1">
    <location>
        <begin position="79"/>
        <end position="99"/>
    </location>
</feature>
<evidence type="ECO:0000313" key="2">
    <source>
        <dbReference type="EMBL" id="KAF2133350.1"/>
    </source>
</evidence>
<dbReference type="AlphaFoldDB" id="A0A6A6ANI3"/>
<dbReference type="PANTHER" id="PTHR39606:SF1">
    <property type="entry name" value="CELL SURFACE PROTEIN"/>
    <property type="match status" value="1"/>
</dbReference>
<protein>
    <submittedName>
        <fullName evidence="2">Uncharacterized protein</fullName>
    </submittedName>
</protein>
<feature type="region of interest" description="Disordered" evidence="1">
    <location>
        <begin position="293"/>
        <end position="319"/>
    </location>
</feature>
<dbReference type="RefSeq" id="XP_033527737.1">
    <property type="nucleotide sequence ID" value="XM_033672714.1"/>
</dbReference>
<dbReference type="Proteomes" id="UP000799771">
    <property type="component" value="Unassembled WGS sequence"/>
</dbReference>
<feature type="compositionally biased region" description="Basic and acidic residues" evidence="1">
    <location>
        <begin position="133"/>
        <end position="145"/>
    </location>
</feature>
<feature type="compositionally biased region" description="Basic and acidic residues" evidence="1">
    <location>
        <begin position="238"/>
        <end position="250"/>
    </location>
</feature>
<feature type="compositionally biased region" description="Polar residues" evidence="1">
    <location>
        <begin position="115"/>
        <end position="131"/>
    </location>
</feature>